<accession>A0A930Y8V9</accession>
<dbReference type="EMBL" id="JADION010000034">
    <property type="protein sequence ID" value="MBF4102847.1"/>
    <property type="molecule type" value="Genomic_DNA"/>
</dbReference>
<evidence type="ECO:0000313" key="1">
    <source>
        <dbReference type="EMBL" id="MBF4102847.1"/>
    </source>
</evidence>
<dbReference type="AlphaFoldDB" id="A0A930Y8V9"/>
<sequence>MATGEVNQAIVGSLPIILGGNPATMKDNWKNHGVGKKLLDIFGDNSSVHNCYGLGQPQCTIT</sequence>
<reference evidence="1" key="1">
    <citation type="submission" date="2020-11" db="EMBL/GenBank/DDBJ databases">
        <title>Gallibacterium anatis 1637, full genome, WGS.</title>
        <authorList>
            <person name="Laishevtcev A.I."/>
            <person name="Yakimova E.A."/>
            <person name="Petkovich D."/>
            <person name="Stepanova T.V."/>
            <person name="Kalendr R.S."/>
            <person name="Rubalsky E.O."/>
            <person name="Zulkarneev E.R."/>
            <person name="Aleshkin A.V."/>
        </authorList>
    </citation>
    <scope>NUCLEOTIDE SEQUENCE</scope>
    <source>
        <strain evidence="1">1637</strain>
    </source>
</reference>
<organism evidence="1">
    <name type="scientific">Gallibacterium anatis</name>
    <dbReference type="NCBI Taxonomy" id="750"/>
    <lineage>
        <taxon>Bacteria</taxon>
        <taxon>Pseudomonadati</taxon>
        <taxon>Pseudomonadota</taxon>
        <taxon>Gammaproteobacteria</taxon>
        <taxon>Pasteurellales</taxon>
        <taxon>Pasteurellaceae</taxon>
        <taxon>Gallibacterium</taxon>
    </lineage>
</organism>
<protein>
    <submittedName>
        <fullName evidence="1">Uncharacterized protein</fullName>
    </submittedName>
</protein>
<dbReference type="RefSeq" id="WP_021461238.1">
    <property type="nucleotide sequence ID" value="NZ_JBLODJ010000031.1"/>
</dbReference>
<proteinExistence type="predicted"/>
<comment type="caution">
    <text evidence="1">The sequence shown here is derived from an EMBL/GenBank/DDBJ whole genome shotgun (WGS) entry which is preliminary data.</text>
</comment>
<name>A0A930Y8V9_9PAST</name>
<gene>
    <name evidence="1" type="ORF">INT80_11035</name>
</gene>